<dbReference type="KEGG" id="psoj:PHYSODRAFT_331688"/>
<dbReference type="Proteomes" id="UP000002640">
    <property type="component" value="Unassembled WGS sequence"/>
</dbReference>
<protein>
    <submittedName>
        <fullName evidence="1">Uncharacterized protein</fullName>
    </submittedName>
</protein>
<reference evidence="1 2" key="1">
    <citation type="journal article" date="2006" name="Science">
        <title>Phytophthora genome sequences uncover evolutionary origins and mechanisms of pathogenesis.</title>
        <authorList>
            <person name="Tyler B.M."/>
            <person name="Tripathy S."/>
            <person name="Zhang X."/>
            <person name="Dehal P."/>
            <person name="Jiang R.H."/>
            <person name="Aerts A."/>
            <person name="Arredondo F.D."/>
            <person name="Baxter L."/>
            <person name="Bensasson D."/>
            <person name="Beynon J.L."/>
            <person name="Chapman J."/>
            <person name="Damasceno C.M."/>
            <person name="Dorrance A.E."/>
            <person name="Dou D."/>
            <person name="Dickerman A.W."/>
            <person name="Dubchak I.L."/>
            <person name="Garbelotto M."/>
            <person name="Gijzen M."/>
            <person name="Gordon S.G."/>
            <person name="Govers F."/>
            <person name="Grunwald N.J."/>
            <person name="Huang W."/>
            <person name="Ivors K.L."/>
            <person name="Jones R.W."/>
            <person name="Kamoun S."/>
            <person name="Krampis K."/>
            <person name="Lamour K.H."/>
            <person name="Lee M.K."/>
            <person name="McDonald W.H."/>
            <person name="Medina M."/>
            <person name="Meijer H.J."/>
            <person name="Nordberg E.K."/>
            <person name="Maclean D.J."/>
            <person name="Ospina-Giraldo M.D."/>
            <person name="Morris P.F."/>
            <person name="Phuntumart V."/>
            <person name="Putnam N.H."/>
            <person name="Rash S."/>
            <person name="Rose J.K."/>
            <person name="Sakihama Y."/>
            <person name="Salamov A.A."/>
            <person name="Savidor A."/>
            <person name="Scheuring C.F."/>
            <person name="Smith B.M."/>
            <person name="Sobral B.W."/>
            <person name="Terry A."/>
            <person name="Torto-Alalibo T.A."/>
            <person name="Win J."/>
            <person name="Xu Z."/>
            <person name="Zhang H."/>
            <person name="Grigoriev I.V."/>
            <person name="Rokhsar D.S."/>
            <person name="Boore J.L."/>
        </authorList>
    </citation>
    <scope>NUCLEOTIDE SEQUENCE [LARGE SCALE GENOMIC DNA]</scope>
    <source>
        <strain evidence="1 2">P6497</strain>
    </source>
</reference>
<sequence>MQGREITRVANAKRWFTYSPRNAILDFCLGHSSSCSWGEPDASLLKFVRELSELKIGEISTRWDDSCQSENRLPIDLQHAKIRVGDVFDYYTTSEGVLEIPKWKSSHFAGMEYPENDPRIKFHPDRVREFVEQHGVDHLEEMHQTK</sequence>
<dbReference type="RefSeq" id="XP_009526812.1">
    <property type="nucleotide sequence ID" value="XM_009528517.1"/>
</dbReference>
<dbReference type="EMBL" id="JH159154">
    <property type="protein sequence ID" value="EGZ17754.1"/>
    <property type="molecule type" value="Genomic_DNA"/>
</dbReference>
<dbReference type="InParanoid" id="G4ZJ90"/>
<organism evidence="1 2">
    <name type="scientific">Phytophthora sojae (strain P6497)</name>
    <name type="common">Soybean stem and root rot agent</name>
    <name type="synonym">Phytophthora megasperma f. sp. glycines</name>
    <dbReference type="NCBI Taxonomy" id="1094619"/>
    <lineage>
        <taxon>Eukaryota</taxon>
        <taxon>Sar</taxon>
        <taxon>Stramenopiles</taxon>
        <taxon>Oomycota</taxon>
        <taxon>Peronosporomycetes</taxon>
        <taxon>Peronosporales</taxon>
        <taxon>Peronosporaceae</taxon>
        <taxon>Phytophthora</taxon>
    </lineage>
</organism>
<keyword evidence="2" id="KW-1185">Reference proteome</keyword>
<gene>
    <name evidence="1" type="ORF">PHYSODRAFT_331688</name>
</gene>
<evidence type="ECO:0000313" key="1">
    <source>
        <dbReference type="EMBL" id="EGZ17754.1"/>
    </source>
</evidence>
<dbReference type="AlphaFoldDB" id="G4ZJ90"/>
<dbReference type="GeneID" id="20646328"/>
<name>G4ZJ90_PHYSP</name>
<proteinExistence type="predicted"/>
<accession>G4ZJ90</accession>
<evidence type="ECO:0000313" key="2">
    <source>
        <dbReference type="Proteomes" id="UP000002640"/>
    </source>
</evidence>